<evidence type="ECO:0000256" key="1">
    <source>
        <dbReference type="SAM" id="MobiDB-lite"/>
    </source>
</evidence>
<dbReference type="InterPro" id="IPR011009">
    <property type="entry name" value="Kinase-like_dom_sf"/>
</dbReference>
<dbReference type="OrthoDB" id="4635302at2759"/>
<organism evidence="3 4">
    <name type="scientific">Eutypa lata (strain UCR-EL1)</name>
    <name type="common">Grapevine dieback disease fungus</name>
    <name type="synonym">Eutypa armeniacae</name>
    <dbReference type="NCBI Taxonomy" id="1287681"/>
    <lineage>
        <taxon>Eukaryota</taxon>
        <taxon>Fungi</taxon>
        <taxon>Dikarya</taxon>
        <taxon>Ascomycota</taxon>
        <taxon>Pezizomycotina</taxon>
        <taxon>Sordariomycetes</taxon>
        <taxon>Xylariomycetidae</taxon>
        <taxon>Xylariales</taxon>
        <taxon>Diatrypaceae</taxon>
        <taxon>Eutypa</taxon>
    </lineage>
</organism>
<dbReference type="InterPro" id="IPR000719">
    <property type="entry name" value="Prot_kinase_dom"/>
</dbReference>
<feature type="compositionally biased region" description="Low complexity" evidence="1">
    <location>
        <begin position="218"/>
        <end position="229"/>
    </location>
</feature>
<dbReference type="KEGG" id="ela:UCREL1_9166"/>
<reference evidence="4" key="1">
    <citation type="journal article" date="2013" name="Genome Announc.">
        <title>Draft genome sequence of the grapevine dieback fungus Eutypa lata UCR-EL1.</title>
        <authorList>
            <person name="Blanco-Ulate B."/>
            <person name="Rolshausen P.E."/>
            <person name="Cantu D."/>
        </authorList>
    </citation>
    <scope>NUCLEOTIDE SEQUENCE [LARGE SCALE GENOMIC DNA]</scope>
    <source>
        <strain evidence="4">UCR-EL1</strain>
    </source>
</reference>
<name>M7SI83_EUTLA</name>
<evidence type="ECO:0000313" key="3">
    <source>
        <dbReference type="EMBL" id="EMR63877.1"/>
    </source>
</evidence>
<dbReference type="GO" id="GO:0005524">
    <property type="term" value="F:ATP binding"/>
    <property type="evidence" value="ECO:0007669"/>
    <property type="project" value="InterPro"/>
</dbReference>
<dbReference type="GO" id="GO:0004672">
    <property type="term" value="F:protein kinase activity"/>
    <property type="evidence" value="ECO:0007669"/>
    <property type="project" value="InterPro"/>
</dbReference>
<dbReference type="AlphaFoldDB" id="M7SI83"/>
<sequence>MPAPGVTGPFDIRHGDMHLENVLFSDINLRDPEHTLSPLSKLIDFGQAMQQTLFPPPIPPEDTPQSQANIYAVGEVIHDLATLLGLTSPLGENATIPTPAGAPGATTVIVTRAGLAALGAAPITDDLRDLIIRCMAQNPADRPSLRDLAIICGDRVYNTTEQDYRGLLPGRLLPGGGWVYETDQAVLGALKEIVLDADYTDEYQRLAFGRRGSAAAALGSVSGGSSPLLGSGGAPRRPASAGP</sequence>
<dbReference type="EMBL" id="KB707151">
    <property type="protein sequence ID" value="EMR63877.1"/>
    <property type="molecule type" value="Genomic_DNA"/>
</dbReference>
<dbReference type="Gene3D" id="1.10.510.10">
    <property type="entry name" value="Transferase(Phosphotransferase) domain 1"/>
    <property type="match status" value="1"/>
</dbReference>
<feature type="region of interest" description="Disordered" evidence="1">
    <location>
        <begin position="218"/>
        <end position="243"/>
    </location>
</feature>
<protein>
    <recommendedName>
        <fullName evidence="2">Protein kinase domain-containing protein</fullName>
    </recommendedName>
</protein>
<dbReference type="SUPFAM" id="SSF56112">
    <property type="entry name" value="Protein kinase-like (PK-like)"/>
    <property type="match status" value="1"/>
</dbReference>
<evidence type="ECO:0000259" key="2">
    <source>
        <dbReference type="PROSITE" id="PS50011"/>
    </source>
</evidence>
<keyword evidence="4" id="KW-1185">Reference proteome</keyword>
<accession>M7SI83</accession>
<dbReference type="PROSITE" id="PS50011">
    <property type="entry name" value="PROTEIN_KINASE_DOM"/>
    <property type="match status" value="1"/>
</dbReference>
<gene>
    <name evidence="3" type="ORF">UCREL1_9166</name>
</gene>
<proteinExistence type="predicted"/>
<feature type="domain" description="Protein kinase" evidence="2">
    <location>
        <begin position="1"/>
        <end position="157"/>
    </location>
</feature>
<dbReference type="Proteomes" id="UP000012174">
    <property type="component" value="Unassembled WGS sequence"/>
</dbReference>
<dbReference type="HOGENOM" id="CLU_1142601_0_0_1"/>
<evidence type="ECO:0000313" key="4">
    <source>
        <dbReference type="Proteomes" id="UP000012174"/>
    </source>
</evidence>